<evidence type="ECO:0000256" key="5">
    <source>
        <dbReference type="ARBA" id="ARBA00022801"/>
    </source>
</evidence>
<keyword evidence="5" id="KW-0378">Hydrolase</keyword>
<dbReference type="AlphaFoldDB" id="A0A4R2T1I0"/>
<keyword evidence="4 10" id="KW-0732">Signal</keyword>
<feature type="domain" description="NlpC/P60" evidence="11">
    <location>
        <begin position="76"/>
        <end position="194"/>
    </location>
</feature>
<keyword evidence="13" id="KW-1185">Reference proteome</keyword>
<evidence type="ECO:0000256" key="4">
    <source>
        <dbReference type="ARBA" id="ARBA00022729"/>
    </source>
</evidence>
<dbReference type="PANTHER" id="PTHR47360:SF3">
    <property type="entry name" value="MUREIN DD-ENDOPEPTIDASE MEPS_MUREIN LD-CARBOXYPEPTIDASE"/>
    <property type="match status" value="1"/>
</dbReference>
<keyword evidence="7" id="KW-0472">Membrane</keyword>
<dbReference type="SUPFAM" id="SSF54001">
    <property type="entry name" value="Cysteine proteinases"/>
    <property type="match status" value="1"/>
</dbReference>
<accession>A0A4R2T1I0</accession>
<keyword evidence="6" id="KW-0788">Thiol protease</keyword>
<keyword evidence="8" id="KW-0564">Palmitate</keyword>
<proteinExistence type="inferred from homology"/>
<evidence type="ECO:0000313" key="13">
    <source>
        <dbReference type="Proteomes" id="UP000295763"/>
    </source>
</evidence>
<dbReference type="PANTHER" id="PTHR47360">
    <property type="entry name" value="MUREIN DD-ENDOPEPTIDASE MEPS/MUREIN LD-CARBOXYPEPTIDASE"/>
    <property type="match status" value="1"/>
</dbReference>
<evidence type="ECO:0000259" key="11">
    <source>
        <dbReference type="PROSITE" id="PS51935"/>
    </source>
</evidence>
<dbReference type="GO" id="GO:0016020">
    <property type="term" value="C:membrane"/>
    <property type="evidence" value="ECO:0007669"/>
    <property type="project" value="UniProtKB-SubCell"/>
</dbReference>
<evidence type="ECO:0000256" key="3">
    <source>
        <dbReference type="ARBA" id="ARBA00022670"/>
    </source>
</evidence>
<organism evidence="12 13">
    <name type="scientific">Cricetibacter osteomyelitidis</name>
    <dbReference type="NCBI Taxonomy" id="1521931"/>
    <lineage>
        <taxon>Bacteria</taxon>
        <taxon>Pseudomonadati</taxon>
        <taxon>Pseudomonadota</taxon>
        <taxon>Gammaproteobacteria</taxon>
        <taxon>Pasteurellales</taxon>
        <taxon>Pasteurellaceae</taxon>
        <taxon>Cricetibacter</taxon>
    </lineage>
</organism>
<evidence type="ECO:0000256" key="10">
    <source>
        <dbReference type="SAM" id="SignalP"/>
    </source>
</evidence>
<gene>
    <name evidence="12" type="ORF">EDC44_11235</name>
</gene>
<comment type="subcellular location">
    <subcellularLocation>
        <location evidence="1">Membrane</location>
        <topology evidence="1">Lipid-anchor</topology>
    </subcellularLocation>
</comment>
<feature type="chain" id="PRO_5021013895" evidence="10">
    <location>
        <begin position="22"/>
        <end position="194"/>
    </location>
</feature>
<dbReference type="GO" id="GO:0008234">
    <property type="term" value="F:cysteine-type peptidase activity"/>
    <property type="evidence" value="ECO:0007669"/>
    <property type="project" value="UniProtKB-KW"/>
</dbReference>
<evidence type="ECO:0000256" key="8">
    <source>
        <dbReference type="ARBA" id="ARBA00023139"/>
    </source>
</evidence>
<evidence type="ECO:0000256" key="2">
    <source>
        <dbReference type="ARBA" id="ARBA00007074"/>
    </source>
</evidence>
<comment type="similarity">
    <text evidence="2">Belongs to the peptidase C40 family.</text>
</comment>
<sequence>MFKQILMITALLALTACSSSVDQTHARYQSNKTGSYGSKDEVQLNKFIVNIRTNQPHNFGADENDAAVFNRKSHAVIANKKLSQVFQEWHGTRYRLGGTGKRGIDCSAFMREVFEQAFGMSLPRSTSEQRHIGRNIAKSQLKVGDLVFFRRNNHVGVYIGEGRFMHASSRQGVTISSLSESYWARNYTQSRRVL</sequence>
<reference evidence="12 13" key="1">
    <citation type="submission" date="2019-03" db="EMBL/GenBank/DDBJ databases">
        <title>Genomic Encyclopedia of Type Strains, Phase IV (KMG-IV): sequencing the most valuable type-strain genomes for metagenomic binning, comparative biology and taxonomic classification.</title>
        <authorList>
            <person name="Goeker M."/>
        </authorList>
    </citation>
    <scope>NUCLEOTIDE SEQUENCE [LARGE SCALE GENOMIC DNA]</scope>
    <source>
        <strain evidence="12 13">DSM 28404</strain>
    </source>
</reference>
<evidence type="ECO:0000313" key="12">
    <source>
        <dbReference type="EMBL" id="TCP94976.1"/>
    </source>
</evidence>
<name>A0A4R2T1I0_9PAST</name>
<dbReference type="EMBL" id="SLYB01000012">
    <property type="protein sequence ID" value="TCP94976.1"/>
    <property type="molecule type" value="Genomic_DNA"/>
</dbReference>
<dbReference type="Gene3D" id="3.90.1720.10">
    <property type="entry name" value="endopeptidase domain like (from Nostoc punctiforme)"/>
    <property type="match status" value="1"/>
</dbReference>
<keyword evidence="3" id="KW-0645">Protease</keyword>
<dbReference type="InterPro" id="IPR000064">
    <property type="entry name" value="NLP_P60_dom"/>
</dbReference>
<dbReference type="RefSeq" id="WP_131976806.1">
    <property type="nucleotide sequence ID" value="NZ_SLYB01000012.1"/>
</dbReference>
<protein>
    <submittedName>
        <fullName evidence="12">Spr peptidase</fullName>
    </submittedName>
</protein>
<keyword evidence="9" id="KW-0449">Lipoprotein</keyword>
<evidence type="ECO:0000256" key="6">
    <source>
        <dbReference type="ARBA" id="ARBA00022807"/>
    </source>
</evidence>
<dbReference type="InterPro" id="IPR038765">
    <property type="entry name" value="Papain-like_cys_pep_sf"/>
</dbReference>
<dbReference type="InterPro" id="IPR052062">
    <property type="entry name" value="Murein_DD/LD_carboxypeptidase"/>
</dbReference>
<dbReference type="PROSITE" id="PS51257">
    <property type="entry name" value="PROKAR_LIPOPROTEIN"/>
    <property type="match status" value="1"/>
</dbReference>
<dbReference type="Pfam" id="PF00877">
    <property type="entry name" value="NLPC_P60"/>
    <property type="match status" value="1"/>
</dbReference>
<comment type="caution">
    <text evidence="12">The sequence shown here is derived from an EMBL/GenBank/DDBJ whole genome shotgun (WGS) entry which is preliminary data.</text>
</comment>
<evidence type="ECO:0000256" key="1">
    <source>
        <dbReference type="ARBA" id="ARBA00004635"/>
    </source>
</evidence>
<feature type="signal peptide" evidence="10">
    <location>
        <begin position="1"/>
        <end position="21"/>
    </location>
</feature>
<evidence type="ECO:0000256" key="9">
    <source>
        <dbReference type="ARBA" id="ARBA00023288"/>
    </source>
</evidence>
<dbReference type="GO" id="GO:0006508">
    <property type="term" value="P:proteolysis"/>
    <property type="evidence" value="ECO:0007669"/>
    <property type="project" value="UniProtKB-KW"/>
</dbReference>
<dbReference type="Proteomes" id="UP000295763">
    <property type="component" value="Unassembled WGS sequence"/>
</dbReference>
<dbReference type="OrthoDB" id="9807055at2"/>
<evidence type="ECO:0000256" key="7">
    <source>
        <dbReference type="ARBA" id="ARBA00023136"/>
    </source>
</evidence>
<dbReference type="PROSITE" id="PS51935">
    <property type="entry name" value="NLPC_P60"/>
    <property type="match status" value="1"/>
</dbReference>